<evidence type="ECO:0000256" key="7">
    <source>
        <dbReference type="ARBA" id="ARBA00023136"/>
    </source>
</evidence>
<evidence type="ECO:0000256" key="6">
    <source>
        <dbReference type="ARBA" id="ARBA00023033"/>
    </source>
</evidence>
<dbReference type="InterPro" id="IPR011566">
    <property type="entry name" value="Ubq_synth_Coq7"/>
</dbReference>
<dbReference type="EC" id="1.14.99.60" evidence="8"/>
<feature type="binding site" evidence="8">
    <location>
        <position position="92"/>
    </location>
    <ligand>
        <name>Fe cation</name>
        <dbReference type="ChEBI" id="CHEBI:24875"/>
        <label>1</label>
    </ligand>
</feature>
<dbReference type="GO" id="GO:2000377">
    <property type="term" value="P:regulation of reactive oxygen species metabolic process"/>
    <property type="evidence" value="ECO:0007669"/>
    <property type="project" value="TreeGrafter"/>
</dbReference>
<comment type="pathway">
    <text evidence="1 8">Cofactor biosynthesis; ubiquinone biosynthesis.</text>
</comment>
<keyword evidence="5 8" id="KW-0408">Iron</keyword>
<feature type="binding site" evidence="8">
    <location>
        <position position="89"/>
    </location>
    <ligand>
        <name>Fe cation</name>
        <dbReference type="ChEBI" id="CHEBI:24875"/>
        <label>1</label>
    </ligand>
</feature>
<dbReference type="STRING" id="131310.A0A0N4ZPL5"/>
<dbReference type="SUPFAM" id="SSF47240">
    <property type="entry name" value="Ferritin-like"/>
    <property type="match status" value="1"/>
</dbReference>
<evidence type="ECO:0000313" key="9">
    <source>
        <dbReference type="Proteomes" id="UP000038045"/>
    </source>
</evidence>
<keyword evidence="8" id="KW-0496">Mitochondrion</keyword>
<comment type="function">
    <text evidence="8">Catalyzes the hydroxylation of 2-polyprenyl-3-methyl-6-methoxy-1,4-benzoquinol (DMQH2) during ubiquinone biosynthesis. Has also a structural role in the COQ enzyme complex, stabilizing other COQ polypeptides. Involved in lifespan determination in a ubiquinone-independent manner.</text>
</comment>
<organism evidence="9 10">
    <name type="scientific">Parastrongyloides trichosuri</name>
    <name type="common">Possum-specific nematode worm</name>
    <dbReference type="NCBI Taxonomy" id="131310"/>
    <lineage>
        <taxon>Eukaryota</taxon>
        <taxon>Metazoa</taxon>
        <taxon>Ecdysozoa</taxon>
        <taxon>Nematoda</taxon>
        <taxon>Chromadorea</taxon>
        <taxon>Rhabditida</taxon>
        <taxon>Tylenchina</taxon>
        <taxon>Panagrolaimomorpha</taxon>
        <taxon>Strongyloidoidea</taxon>
        <taxon>Strongyloididae</taxon>
        <taxon>Parastrongyloides</taxon>
    </lineage>
</organism>
<evidence type="ECO:0000313" key="10">
    <source>
        <dbReference type="WBParaSite" id="PTRK_0001047300.1"/>
    </source>
</evidence>
<keyword evidence="7 8" id="KW-0472">Membrane</keyword>
<dbReference type="GO" id="GO:0046872">
    <property type="term" value="F:metal ion binding"/>
    <property type="evidence" value="ECO:0007669"/>
    <property type="project" value="UniProtKB-KW"/>
</dbReference>
<comment type="subcellular location">
    <subcellularLocation>
        <location evidence="8">Mitochondrion inner membrane</location>
        <topology evidence="8">Peripheral membrane protein</topology>
        <orientation evidence="8">Matrix side</orientation>
    </subcellularLocation>
</comment>
<keyword evidence="2 8" id="KW-0831">Ubiquinone biosynthesis</keyword>
<dbReference type="GO" id="GO:0006744">
    <property type="term" value="P:ubiquinone biosynthetic process"/>
    <property type="evidence" value="ECO:0007669"/>
    <property type="project" value="UniProtKB-UniRule"/>
</dbReference>
<name>A0A0N4ZPL5_PARTI</name>
<evidence type="ECO:0000256" key="2">
    <source>
        <dbReference type="ARBA" id="ARBA00022688"/>
    </source>
</evidence>
<feature type="binding site" evidence="8">
    <location>
        <position position="89"/>
    </location>
    <ligand>
        <name>Fe cation</name>
        <dbReference type="ChEBI" id="CHEBI:24875"/>
        <label>2</label>
    </ligand>
</feature>
<feature type="binding site" evidence="8">
    <location>
        <position position="177"/>
    </location>
    <ligand>
        <name>Fe cation</name>
        <dbReference type="ChEBI" id="CHEBI:24875"/>
        <label>2</label>
    </ligand>
</feature>
<feature type="binding site" evidence="8">
    <location>
        <position position="180"/>
    </location>
    <ligand>
        <name>Fe cation</name>
        <dbReference type="ChEBI" id="CHEBI:24875"/>
        <label>2</label>
    </ligand>
</feature>
<sequence>MSLSRKIFIKKNLFSNINLRTFSNDIKHEKKSAFDRKPLTEEERKQLIKKIIRVDHMGELAADRIYAGQYCVLKGSPISSVIEHMWKEEKHHLTTFERIIEKKNMSPSIFAPVFNALAFGLGAGTAMISKEAAMACTIAVEELIVQHYNEQIKELVSDDPALHKDLLKTISKFRDEELEHHDTGIEYDGLKTPGYDILKGVIQGGCKAAIWITEKI</sequence>
<dbReference type="GO" id="GO:0005634">
    <property type="term" value="C:nucleus"/>
    <property type="evidence" value="ECO:0007669"/>
    <property type="project" value="TreeGrafter"/>
</dbReference>
<dbReference type="UniPathway" id="UPA00232"/>
<reference evidence="10" key="1">
    <citation type="submission" date="2017-02" db="UniProtKB">
        <authorList>
            <consortium name="WormBaseParasite"/>
        </authorList>
    </citation>
    <scope>IDENTIFICATION</scope>
</reference>
<comment type="catalytic activity">
    <reaction evidence="8">
        <text>a 5-methoxy-2-methyl-3-(all-trans-polyprenyl)benzene-1,4-diol + AH2 + O2 = a 3-demethylubiquinol + A + H2O</text>
        <dbReference type="Rhea" id="RHEA:50908"/>
        <dbReference type="Rhea" id="RHEA-COMP:10859"/>
        <dbReference type="Rhea" id="RHEA-COMP:10914"/>
        <dbReference type="ChEBI" id="CHEBI:13193"/>
        <dbReference type="ChEBI" id="CHEBI:15377"/>
        <dbReference type="ChEBI" id="CHEBI:15379"/>
        <dbReference type="ChEBI" id="CHEBI:17499"/>
        <dbReference type="ChEBI" id="CHEBI:84167"/>
        <dbReference type="ChEBI" id="CHEBI:84422"/>
        <dbReference type="EC" id="1.14.99.60"/>
    </reaction>
</comment>
<keyword evidence="8" id="KW-0999">Mitochondrion inner membrane</keyword>
<evidence type="ECO:0000256" key="5">
    <source>
        <dbReference type="ARBA" id="ARBA00023004"/>
    </source>
</evidence>
<evidence type="ECO:0000256" key="8">
    <source>
        <dbReference type="HAMAP-Rule" id="MF_03194"/>
    </source>
</evidence>
<feature type="binding site" evidence="8">
    <location>
        <position position="141"/>
    </location>
    <ligand>
        <name>Fe cation</name>
        <dbReference type="ChEBI" id="CHEBI:24875"/>
        <label>2</label>
    </ligand>
</feature>
<dbReference type="GO" id="GO:0008340">
    <property type="term" value="P:determination of adult lifespan"/>
    <property type="evidence" value="ECO:0007669"/>
    <property type="project" value="TreeGrafter"/>
</dbReference>
<dbReference type="GO" id="GO:0031314">
    <property type="term" value="C:extrinsic component of mitochondrial inner membrane"/>
    <property type="evidence" value="ECO:0007669"/>
    <property type="project" value="UniProtKB-UniRule"/>
</dbReference>
<dbReference type="GO" id="GO:0016709">
    <property type="term" value="F:oxidoreductase activity, acting on paired donors, with incorporation or reduction of molecular oxygen, NAD(P)H as one donor, and incorporation of one atom of oxygen"/>
    <property type="evidence" value="ECO:0007669"/>
    <property type="project" value="UniProtKB-UniRule"/>
</dbReference>
<keyword evidence="6 8" id="KW-0503">Monooxygenase</keyword>
<evidence type="ECO:0000256" key="4">
    <source>
        <dbReference type="ARBA" id="ARBA00023002"/>
    </source>
</evidence>
<dbReference type="PANTHER" id="PTHR11237">
    <property type="entry name" value="COENZYME Q10 BIOSYNTHESIS PROTEIN 7"/>
    <property type="match status" value="1"/>
</dbReference>
<dbReference type="Proteomes" id="UP000038045">
    <property type="component" value="Unplaced"/>
</dbReference>
<comment type="subunit">
    <text evidence="8">Component of a multi-subunit COQ enzyme complex.</text>
</comment>
<keyword evidence="4 8" id="KW-0560">Oxidoreductase</keyword>
<protein>
    <recommendedName>
        <fullName evidence="8">5-demethoxyubiquinone hydroxylase, mitochondrial</fullName>
        <shortName evidence="8">DMQ hydroxylase</shortName>
        <ecNumber evidence="8">1.14.99.60</ecNumber>
    </recommendedName>
    <alternativeName>
        <fullName evidence="8">Ubiquinone biosynthesis monooxygenase COQ7</fullName>
    </alternativeName>
</protein>
<dbReference type="CDD" id="cd01042">
    <property type="entry name" value="DMQH"/>
    <property type="match status" value="1"/>
</dbReference>
<keyword evidence="9" id="KW-1185">Reference proteome</keyword>
<dbReference type="Pfam" id="PF03232">
    <property type="entry name" value="COQ7"/>
    <property type="match status" value="1"/>
</dbReference>
<feature type="binding site" evidence="8">
    <location>
        <position position="177"/>
    </location>
    <ligand>
        <name>Fe cation</name>
        <dbReference type="ChEBI" id="CHEBI:24875"/>
        <label>1</label>
    </ligand>
</feature>
<feature type="binding site" evidence="8">
    <location>
        <position position="59"/>
    </location>
    <ligand>
        <name>Fe cation</name>
        <dbReference type="ChEBI" id="CHEBI:24875"/>
        <label>1</label>
    </ligand>
</feature>
<accession>A0A0N4ZPL5</accession>
<proteinExistence type="inferred from homology"/>
<dbReference type="GO" id="GO:0010468">
    <property type="term" value="P:regulation of gene expression"/>
    <property type="evidence" value="ECO:0007669"/>
    <property type="project" value="TreeGrafter"/>
</dbReference>
<dbReference type="GO" id="GO:0008682">
    <property type="term" value="F:3-demethoxyubiquinol 3-hydroxylase activity"/>
    <property type="evidence" value="ECO:0007669"/>
    <property type="project" value="UniProtKB-EC"/>
</dbReference>
<evidence type="ECO:0000256" key="3">
    <source>
        <dbReference type="ARBA" id="ARBA00022723"/>
    </source>
</evidence>
<dbReference type="InterPro" id="IPR009078">
    <property type="entry name" value="Ferritin-like_SF"/>
</dbReference>
<dbReference type="InterPro" id="IPR012347">
    <property type="entry name" value="Ferritin-like"/>
</dbReference>
<dbReference type="WBParaSite" id="PTRK_0001047300.1">
    <property type="protein sequence ID" value="PTRK_0001047300.1"/>
    <property type="gene ID" value="PTRK_0001047300"/>
</dbReference>
<dbReference type="AlphaFoldDB" id="A0A0N4ZPL5"/>
<dbReference type="Gene3D" id="1.20.1260.10">
    <property type="match status" value="1"/>
</dbReference>
<dbReference type="PANTHER" id="PTHR11237:SF4">
    <property type="entry name" value="5-DEMETHOXYUBIQUINONE HYDROXYLASE, MITOCHONDRIAL"/>
    <property type="match status" value="1"/>
</dbReference>
<comment type="cofactor">
    <cofactor evidence="8">
        <name>Fe cation</name>
        <dbReference type="ChEBI" id="CHEBI:24875"/>
    </cofactor>
    <text evidence="8">Binds 2 iron ions per subunit.</text>
</comment>
<evidence type="ECO:0000256" key="1">
    <source>
        <dbReference type="ARBA" id="ARBA00004749"/>
    </source>
</evidence>
<comment type="similarity">
    <text evidence="8">Belongs to the COQ7 family.</text>
</comment>
<keyword evidence="3 8" id="KW-0479">Metal-binding</keyword>
<dbReference type="HAMAP" id="MF_01658">
    <property type="entry name" value="COQ7"/>
    <property type="match status" value="1"/>
</dbReference>